<comment type="caution">
    <text evidence="2">The sequence shown here is derived from an EMBL/GenBank/DDBJ whole genome shotgun (WGS) entry which is preliminary data.</text>
</comment>
<dbReference type="Pfam" id="PF13669">
    <property type="entry name" value="Glyoxalase_4"/>
    <property type="match status" value="1"/>
</dbReference>
<evidence type="ECO:0000313" key="2">
    <source>
        <dbReference type="EMBL" id="GBG93672.1"/>
    </source>
</evidence>
<protein>
    <recommendedName>
        <fullName evidence="1">VOC domain-containing protein</fullName>
    </recommendedName>
</protein>
<dbReference type="Gene3D" id="3.10.180.10">
    <property type="entry name" value="2,3-Dihydroxybiphenyl 1,2-Dioxygenase, domain 1"/>
    <property type="match status" value="1"/>
</dbReference>
<name>A0A401IQ67_9LACO</name>
<reference evidence="2 3" key="1">
    <citation type="journal article" date="2019" name="Int. J. Syst. Evol. Microbiol.">
        <title>Lactobacillus salitolerans sp. nov., a novel lactic acid bacterium isolated from spent mushroom substrates.</title>
        <authorList>
            <person name="Tohno M."/>
            <person name="Tanizawa Y."/>
            <person name="Kojima Y."/>
            <person name="Sakamoto M."/>
            <person name="Nakamura Y."/>
            <person name="Ohkuma M."/>
            <person name="Kobayashi H."/>
        </authorList>
    </citation>
    <scope>NUCLEOTIDE SEQUENCE [LARGE SCALE GENOMIC DNA]</scope>
    <source>
        <strain evidence="2 3">YK43</strain>
    </source>
</reference>
<evidence type="ECO:0000259" key="1">
    <source>
        <dbReference type="PROSITE" id="PS51819"/>
    </source>
</evidence>
<dbReference type="Proteomes" id="UP000286848">
    <property type="component" value="Unassembled WGS sequence"/>
</dbReference>
<keyword evidence="3" id="KW-1185">Reference proteome</keyword>
<organism evidence="2 3">
    <name type="scientific">Ligilactobacillus salitolerans</name>
    <dbReference type="NCBI Taxonomy" id="1808352"/>
    <lineage>
        <taxon>Bacteria</taxon>
        <taxon>Bacillati</taxon>
        <taxon>Bacillota</taxon>
        <taxon>Bacilli</taxon>
        <taxon>Lactobacillales</taxon>
        <taxon>Lactobacillaceae</taxon>
        <taxon>Ligilactobacillus</taxon>
    </lineage>
</organism>
<gene>
    <name evidence="2" type="ORF">LFYK43_01310</name>
</gene>
<accession>A0A401IQ67</accession>
<feature type="domain" description="VOC" evidence="1">
    <location>
        <begin position="6"/>
        <end position="131"/>
    </location>
</feature>
<dbReference type="PROSITE" id="PS51819">
    <property type="entry name" value="VOC"/>
    <property type="match status" value="1"/>
</dbReference>
<dbReference type="InterPro" id="IPR029068">
    <property type="entry name" value="Glyas_Bleomycin-R_OHBP_Dase"/>
</dbReference>
<dbReference type="RefSeq" id="WP_124974394.1">
    <property type="nucleotide sequence ID" value="NZ_BFFP01000001.1"/>
</dbReference>
<dbReference type="OrthoDB" id="5296884at2"/>
<dbReference type="PANTHER" id="PTHR36113">
    <property type="entry name" value="LYASE, PUTATIVE-RELATED-RELATED"/>
    <property type="match status" value="1"/>
</dbReference>
<dbReference type="InterPro" id="IPR037523">
    <property type="entry name" value="VOC_core"/>
</dbReference>
<dbReference type="AlphaFoldDB" id="A0A401IQ67"/>
<evidence type="ECO:0000313" key="3">
    <source>
        <dbReference type="Proteomes" id="UP000286848"/>
    </source>
</evidence>
<dbReference type="PANTHER" id="PTHR36113:SF6">
    <property type="entry name" value="FOSFOMYCIN RESISTANCE PROTEIN FOSX"/>
    <property type="match status" value="1"/>
</dbReference>
<dbReference type="SUPFAM" id="SSF54593">
    <property type="entry name" value="Glyoxalase/Bleomycin resistance protein/Dihydroxybiphenyl dioxygenase"/>
    <property type="match status" value="1"/>
</dbReference>
<proteinExistence type="predicted"/>
<dbReference type="InterPro" id="IPR051332">
    <property type="entry name" value="Fosfomycin_Res_Enzymes"/>
</dbReference>
<dbReference type="EMBL" id="BFFP01000001">
    <property type="protein sequence ID" value="GBG93672.1"/>
    <property type="molecule type" value="Genomic_DNA"/>
</dbReference>
<sequence length="133" mass="15573">MDNTGIVDHLEIYVSDLPKTRAFWDLLLVQNFHYQVYQEWDTGISYRLKETYIVFVQTDKTSPAFNRTRVGLNHLAFSVPTNEAVDRIREQILTAQYPELYPSRYPHAGGPESYAFYCEDPDRIKVEVVSQQH</sequence>